<comment type="similarity">
    <text evidence="1 2">Belongs to the short-chain dehydrogenases/reductases (SDR) family.</text>
</comment>
<dbReference type="InterPro" id="IPR020904">
    <property type="entry name" value="Sc_DH/Rdtase_CS"/>
</dbReference>
<dbReference type="EMBL" id="FCOA02000033">
    <property type="protein sequence ID" value="SAK88953.1"/>
    <property type="molecule type" value="Genomic_DNA"/>
</dbReference>
<dbReference type="FunFam" id="3.40.50.720:FF:000084">
    <property type="entry name" value="Short-chain dehydrogenase reductase"/>
    <property type="match status" value="1"/>
</dbReference>
<dbReference type="Gene3D" id="3.40.50.720">
    <property type="entry name" value="NAD(P)-binding Rossmann-like Domain"/>
    <property type="match status" value="1"/>
</dbReference>
<dbReference type="GO" id="GO:0030497">
    <property type="term" value="P:fatty acid elongation"/>
    <property type="evidence" value="ECO:0007669"/>
    <property type="project" value="TreeGrafter"/>
</dbReference>
<evidence type="ECO:0000256" key="1">
    <source>
        <dbReference type="ARBA" id="ARBA00006484"/>
    </source>
</evidence>
<reference evidence="3" key="1">
    <citation type="submission" date="2016-01" db="EMBL/GenBank/DDBJ databases">
        <authorList>
            <person name="Peeters C."/>
        </authorList>
    </citation>
    <scope>NUCLEOTIDE SEQUENCE</scope>
    <source>
        <strain evidence="3">LMG 29322</strain>
    </source>
</reference>
<dbReference type="PROSITE" id="PS00061">
    <property type="entry name" value="ADH_SHORT"/>
    <property type="match status" value="1"/>
</dbReference>
<dbReference type="Proteomes" id="UP000054851">
    <property type="component" value="Unassembled WGS sequence"/>
</dbReference>
<evidence type="ECO:0000313" key="3">
    <source>
        <dbReference type="EMBL" id="SAK88953.1"/>
    </source>
</evidence>
<keyword evidence="4" id="KW-1185">Reference proteome</keyword>
<dbReference type="PANTHER" id="PTHR42760">
    <property type="entry name" value="SHORT-CHAIN DEHYDROGENASES/REDUCTASES FAMILY MEMBER"/>
    <property type="match status" value="1"/>
</dbReference>
<evidence type="ECO:0000256" key="2">
    <source>
        <dbReference type="RuleBase" id="RU000363"/>
    </source>
</evidence>
<proteinExistence type="inferred from homology"/>
<accession>A0A158D376</accession>
<dbReference type="GO" id="GO:0016616">
    <property type="term" value="F:oxidoreductase activity, acting on the CH-OH group of donors, NAD or NADP as acceptor"/>
    <property type="evidence" value="ECO:0007669"/>
    <property type="project" value="TreeGrafter"/>
</dbReference>
<comment type="caution">
    <text evidence="3">The sequence shown here is derived from an EMBL/GenBank/DDBJ whole genome shotgun (WGS) entry which is preliminary data.</text>
</comment>
<dbReference type="PRINTS" id="PR00080">
    <property type="entry name" value="SDRFAMILY"/>
</dbReference>
<dbReference type="NCBIfam" id="NF005559">
    <property type="entry name" value="PRK07231.1"/>
    <property type="match status" value="1"/>
</dbReference>
<dbReference type="PANTHER" id="PTHR42760:SF135">
    <property type="entry name" value="BLL7886 PROTEIN"/>
    <property type="match status" value="1"/>
</dbReference>
<dbReference type="STRING" id="1777140.AWB79_06353"/>
<dbReference type="PRINTS" id="PR00081">
    <property type="entry name" value="GDHRDH"/>
</dbReference>
<name>A0A158D376_9BURK</name>
<protein>
    <submittedName>
        <fullName evidence="3">Short-chain dehydrogenase</fullName>
    </submittedName>
</protein>
<sequence length="250" mass="25994">MDKIFALEGKKALVTGASSGLGAHFAKVLAQAGAEVVIAARRTEALDRLADEIRASGGKVATQALDVTDTASRDAAFAACGRLDVLINNAGIVRENAALKQSEADWDAVLDTNLRGCFFMAQGAARLMREGGGGSIVNIASILGLRQAGGVLPYAVSKAGVIQMTATLALELARYGVRVNAIAPGYFNTEINADFWDSSAGQALIQRIPQRRLGELPDLNGPLLLLASDASRYMSGVTLAVDGGHLVASL</sequence>
<gene>
    <name evidence="3" type="ORF">AWB79_06353</name>
</gene>
<dbReference type="AlphaFoldDB" id="A0A158D376"/>
<organism evidence="3 4">
    <name type="scientific">Caballeronia hypogeia</name>
    <dbReference type="NCBI Taxonomy" id="1777140"/>
    <lineage>
        <taxon>Bacteria</taxon>
        <taxon>Pseudomonadati</taxon>
        <taxon>Pseudomonadota</taxon>
        <taxon>Betaproteobacteria</taxon>
        <taxon>Burkholderiales</taxon>
        <taxon>Burkholderiaceae</taxon>
        <taxon>Caballeronia</taxon>
    </lineage>
</organism>
<dbReference type="RefSeq" id="WP_061171379.1">
    <property type="nucleotide sequence ID" value="NZ_FCOA02000033.1"/>
</dbReference>
<dbReference type="Pfam" id="PF00106">
    <property type="entry name" value="adh_short"/>
    <property type="match status" value="1"/>
</dbReference>
<dbReference type="InterPro" id="IPR002347">
    <property type="entry name" value="SDR_fam"/>
</dbReference>
<evidence type="ECO:0000313" key="4">
    <source>
        <dbReference type="Proteomes" id="UP000054851"/>
    </source>
</evidence>
<dbReference type="SUPFAM" id="SSF51735">
    <property type="entry name" value="NAD(P)-binding Rossmann-fold domains"/>
    <property type="match status" value="1"/>
</dbReference>
<dbReference type="InterPro" id="IPR036291">
    <property type="entry name" value="NAD(P)-bd_dom_sf"/>
</dbReference>